<keyword evidence="4 6" id="KW-1133">Transmembrane helix</keyword>
<dbReference type="InterPro" id="IPR016174">
    <property type="entry name" value="Di-haem_cyt_TM"/>
</dbReference>
<feature type="transmembrane region" description="Helical" evidence="6">
    <location>
        <begin position="153"/>
        <end position="173"/>
    </location>
</feature>
<feature type="transmembrane region" description="Helical" evidence="6">
    <location>
        <begin position="48"/>
        <end position="68"/>
    </location>
</feature>
<reference evidence="9" key="1">
    <citation type="journal article" date="2019" name="Int. J. Syst. Evol. Microbiol.">
        <title>The Global Catalogue of Microorganisms (GCM) 10K type strain sequencing project: providing services to taxonomists for standard genome sequencing and annotation.</title>
        <authorList>
            <consortium name="The Broad Institute Genomics Platform"/>
            <consortium name="The Broad Institute Genome Sequencing Center for Infectious Disease"/>
            <person name="Wu L."/>
            <person name="Ma J."/>
        </authorList>
    </citation>
    <scope>NUCLEOTIDE SEQUENCE [LARGE SCALE GENOMIC DNA]</scope>
    <source>
        <strain evidence="9">JCM 16914</strain>
    </source>
</reference>
<dbReference type="InterPro" id="IPR051542">
    <property type="entry name" value="Hydrogenase_cytochrome"/>
</dbReference>
<dbReference type="EMBL" id="BAAAZT010000075">
    <property type="protein sequence ID" value="GAA3908876.1"/>
    <property type="molecule type" value="Genomic_DNA"/>
</dbReference>
<comment type="caution">
    <text evidence="8">The sequence shown here is derived from an EMBL/GenBank/DDBJ whole genome shotgun (WGS) entry which is preliminary data.</text>
</comment>
<dbReference type="PANTHER" id="PTHR30485">
    <property type="entry name" value="NI/FE-HYDROGENASE 1 B-TYPE CYTOCHROME SUBUNIT"/>
    <property type="match status" value="1"/>
</dbReference>
<dbReference type="Pfam" id="PF01292">
    <property type="entry name" value="Ni_hydr_CYTB"/>
    <property type="match status" value="1"/>
</dbReference>
<evidence type="ECO:0000256" key="5">
    <source>
        <dbReference type="ARBA" id="ARBA00023136"/>
    </source>
</evidence>
<evidence type="ECO:0000256" key="1">
    <source>
        <dbReference type="ARBA" id="ARBA00004651"/>
    </source>
</evidence>
<feature type="domain" description="Cytochrome b561 bacterial/Ni-hydrogenase" evidence="7">
    <location>
        <begin position="6"/>
        <end position="184"/>
    </location>
</feature>
<dbReference type="Proteomes" id="UP001500133">
    <property type="component" value="Unassembled WGS sequence"/>
</dbReference>
<feature type="transmembrane region" description="Helical" evidence="6">
    <location>
        <begin position="9"/>
        <end position="28"/>
    </location>
</feature>
<dbReference type="PANTHER" id="PTHR30485:SF2">
    <property type="entry name" value="BLL0597 PROTEIN"/>
    <property type="match status" value="1"/>
</dbReference>
<evidence type="ECO:0000256" key="2">
    <source>
        <dbReference type="ARBA" id="ARBA00022475"/>
    </source>
</evidence>
<dbReference type="Gene3D" id="1.20.950.20">
    <property type="entry name" value="Transmembrane di-heme cytochromes, Chain C"/>
    <property type="match status" value="1"/>
</dbReference>
<evidence type="ECO:0000256" key="4">
    <source>
        <dbReference type="ARBA" id="ARBA00022989"/>
    </source>
</evidence>
<comment type="subcellular location">
    <subcellularLocation>
        <location evidence="1">Cell membrane</location>
        <topology evidence="1">Multi-pass membrane protein</topology>
    </subcellularLocation>
</comment>
<keyword evidence="9" id="KW-1185">Reference proteome</keyword>
<keyword evidence="2" id="KW-1003">Cell membrane</keyword>
<accession>A0ABP7LUE6</accession>
<dbReference type="InterPro" id="IPR011577">
    <property type="entry name" value="Cyt_b561_bac/Ni-Hgenase"/>
</dbReference>
<feature type="transmembrane region" description="Helical" evidence="6">
    <location>
        <begin position="101"/>
        <end position="123"/>
    </location>
</feature>
<feature type="transmembrane region" description="Helical" evidence="6">
    <location>
        <begin position="207"/>
        <end position="226"/>
    </location>
</feature>
<organism evidence="8 9">
    <name type="scientific">Halomonas cibimaris</name>
    <dbReference type="NCBI Taxonomy" id="657012"/>
    <lineage>
        <taxon>Bacteria</taxon>
        <taxon>Pseudomonadati</taxon>
        <taxon>Pseudomonadota</taxon>
        <taxon>Gammaproteobacteria</taxon>
        <taxon>Oceanospirillales</taxon>
        <taxon>Halomonadaceae</taxon>
        <taxon>Halomonas</taxon>
    </lineage>
</organism>
<protein>
    <submittedName>
        <fullName evidence="8">Cytochrome b/b6 domain-containing protein</fullName>
    </submittedName>
</protein>
<proteinExistence type="predicted"/>
<evidence type="ECO:0000259" key="7">
    <source>
        <dbReference type="Pfam" id="PF01292"/>
    </source>
</evidence>
<sequence length="227" mass="25331">MQRIRVWDVYVRLFHWALVLAVLVSFYTMKTEAKPFLFPAEVHAKAGYIVLGLLAFRWFWGIVGSFFARFATFLRSPQTSLDYAWGLIKRNPQPYAGHNPIGGWMVLVMLLSLTFQGVSGLFLSDDIFFEAPLYAALGQDVSKTLLTLHNYNATLLLVLIGLHLGAIVLHRLLGEKLVGAMFTGNKRLPGPPVDAAPDSPTLTQRPLWLGLVAIAGAASVSLTWWFW</sequence>
<evidence type="ECO:0000256" key="3">
    <source>
        <dbReference type="ARBA" id="ARBA00022692"/>
    </source>
</evidence>
<evidence type="ECO:0000313" key="8">
    <source>
        <dbReference type="EMBL" id="GAA3908876.1"/>
    </source>
</evidence>
<dbReference type="SUPFAM" id="SSF81342">
    <property type="entry name" value="Transmembrane di-heme cytochromes"/>
    <property type="match status" value="1"/>
</dbReference>
<dbReference type="RefSeq" id="WP_344704728.1">
    <property type="nucleotide sequence ID" value="NZ_BAAAZT010000075.1"/>
</dbReference>
<keyword evidence="5 6" id="KW-0472">Membrane</keyword>
<evidence type="ECO:0000313" key="9">
    <source>
        <dbReference type="Proteomes" id="UP001500133"/>
    </source>
</evidence>
<keyword evidence="3 6" id="KW-0812">Transmembrane</keyword>
<evidence type="ECO:0000256" key="6">
    <source>
        <dbReference type="SAM" id="Phobius"/>
    </source>
</evidence>
<gene>
    <name evidence="8" type="ORF">GCM10022228_19320</name>
</gene>
<name>A0ABP7LUE6_9GAMM</name>